<proteinExistence type="predicted"/>
<keyword evidence="3" id="KW-1185">Reference proteome</keyword>
<name>A0AAE0YEN8_9GAST</name>
<gene>
    <name evidence="2" type="ORF">RRG08_058344</name>
</gene>
<protein>
    <submittedName>
        <fullName evidence="2">Uncharacterized protein</fullName>
    </submittedName>
</protein>
<dbReference type="AlphaFoldDB" id="A0AAE0YEN8"/>
<evidence type="ECO:0000313" key="2">
    <source>
        <dbReference type="EMBL" id="KAK3743261.1"/>
    </source>
</evidence>
<comment type="caution">
    <text evidence="2">The sequence shown here is derived from an EMBL/GenBank/DDBJ whole genome shotgun (WGS) entry which is preliminary data.</text>
</comment>
<accession>A0AAE0YEN8</accession>
<dbReference type="PANTHER" id="PTHR31511">
    <property type="entry name" value="PROTEIN CBG23764"/>
    <property type="match status" value="1"/>
</dbReference>
<feature type="compositionally biased region" description="Basic and acidic residues" evidence="1">
    <location>
        <begin position="95"/>
        <end position="105"/>
    </location>
</feature>
<reference evidence="2" key="1">
    <citation type="journal article" date="2023" name="G3 (Bethesda)">
        <title>A reference genome for the long-term kleptoplast-retaining sea slug Elysia crispata morphotype clarki.</title>
        <authorList>
            <person name="Eastman K.E."/>
            <person name="Pendleton A.L."/>
            <person name="Shaikh M.A."/>
            <person name="Suttiyut T."/>
            <person name="Ogas R."/>
            <person name="Tomko P."/>
            <person name="Gavelis G."/>
            <person name="Widhalm J.R."/>
            <person name="Wisecaver J.H."/>
        </authorList>
    </citation>
    <scope>NUCLEOTIDE SEQUENCE</scope>
    <source>
        <strain evidence="2">ECLA1</strain>
    </source>
</reference>
<feature type="compositionally biased region" description="Low complexity" evidence="1">
    <location>
        <begin position="1"/>
        <end position="15"/>
    </location>
</feature>
<dbReference type="PANTHER" id="PTHR31511:SF12">
    <property type="entry name" value="RHO TERMINATION FACTOR N-TERMINAL DOMAIN-CONTAINING PROTEIN"/>
    <property type="match status" value="1"/>
</dbReference>
<organism evidence="2 3">
    <name type="scientific">Elysia crispata</name>
    <name type="common">lettuce slug</name>
    <dbReference type="NCBI Taxonomy" id="231223"/>
    <lineage>
        <taxon>Eukaryota</taxon>
        <taxon>Metazoa</taxon>
        <taxon>Spiralia</taxon>
        <taxon>Lophotrochozoa</taxon>
        <taxon>Mollusca</taxon>
        <taxon>Gastropoda</taxon>
        <taxon>Heterobranchia</taxon>
        <taxon>Euthyneura</taxon>
        <taxon>Panpulmonata</taxon>
        <taxon>Sacoglossa</taxon>
        <taxon>Placobranchoidea</taxon>
        <taxon>Plakobranchidae</taxon>
        <taxon>Elysia</taxon>
    </lineage>
</organism>
<dbReference type="Proteomes" id="UP001283361">
    <property type="component" value="Unassembled WGS sequence"/>
</dbReference>
<evidence type="ECO:0000256" key="1">
    <source>
        <dbReference type="SAM" id="MobiDB-lite"/>
    </source>
</evidence>
<dbReference type="EMBL" id="JAWDGP010006321">
    <property type="protein sequence ID" value="KAK3743261.1"/>
    <property type="molecule type" value="Genomic_DNA"/>
</dbReference>
<feature type="compositionally biased region" description="Basic residues" evidence="1">
    <location>
        <begin position="21"/>
        <end position="34"/>
    </location>
</feature>
<feature type="region of interest" description="Disordered" evidence="1">
    <location>
        <begin position="1"/>
        <end position="38"/>
    </location>
</feature>
<feature type="region of interest" description="Disordered" evidence="1">
    <location>
        <begin position="85"/>
        <end position="105"/>
    </location>
</feature>
<sequence length="260" mass="29307">MGPSVCPVSSCRSPRQTSQIPHRRWTRLHRHRRPSPISQIASVERQNNLAINVFGWDKGVIVHRLSKQPEEEARINLLLIEKAGKSSGGVQGNRPDSRQEMPPEGKNKFNFQNHHKQLPAPYIIYADFEALTTKVEGPELDPTKSNTQRTQHHEACSYCYVKVRCDGQTEAPVEYRGRGAAEHFLRALQEEERGIQGVLANPKAVRMTREDWESHRTASRCHVCDGLLEGDSVRDHCHITGKYRGLYPRGGPRVPPGASG</sequence>
<evidence type="ECO:0000313" key="3">
    <source>
        <dbReference type="Proteomes" id="UP001283361"/>
    </source>
</evidence>